<reference evidence="6" key="1">
    <citation type="submission" date="2016-10" db="EMBL/GenBank/DDBJ databases">
        <title>Novel effectors identified in the apoplast of Cladosporium fulvum-infected tomato.</title>
        <authorList>
            <person name="Mesarich C.H."/>
            <person name="de Wit P.J.G.M."/>
        </authorList>
    </citation>
    <scope>NUCLEOTIDE SEQUENCE</scope>
    <source>
        <strain evidence="6">0WU</strain>
    </source>
</reference>
<feature type="region of interest" description="Disordered" evidence="2">
    <location>
        <begin position="114"/>
        <end position="137"/>
    </location>
</feature>
<feature type="transmembrane region" description="Helical" evidence="3">
    <location>
        <begin position="213"/>
        <end position="233"/>
    </location>
</feature>
<dbReference type="GeneID" id="71980470"/>
<dbReference type="InterPro" id="IPR052982">
    <property type="entry name" value="SRP1/TIP1-like"/>
</dbReference>
<sequence>MFAKALFVGVLAAFAAAQGTSSTLYFTRVPSPITAGQQTALTYATGDTTSPVTILLRKGNPGDLKTVATLTDSATNGQYIWSVDRSLENGADYALEIKQGNELNYFGPFQIQGGGQGGSSSSSSASGSMTSHGSSSAIATMTVSQNSSAITTATISAGTGTSMSRNQTMSSATLTRTSSESATETPAGTSGAGFQGSQTSASAPASTGAASSLVATGGSALALAFGAVAAIFFC</sequence>
<reference evidence="7" key="3">
    <citation type="journal article" date="2022" name="Microb. Genom.">
        <title>A chromosome-scale genome assembly of the tomato pathogen Cladosporium fulvum reveals a compartmentalized genome architecture and the presence of a dispensable chromosome.</title>
        <authorList>
            <person name="Zaccaron A.Z."/>
            <person name="Chen L.H."/>
            <person name="Samaras A."/>
            <person name="Stergiopoulos I."/>
        </authorList>
    </citation>
    <scope>NUCLEOTIDE SEQUENCE</scope>
    <source>
        <strain evidence="7">Race5_Kim</strain>
    </source>
</reference>
<keyword evidence="3" id="KW-1133">Transmembrane helix</keyword>
<protein>
    <recommendedName>
        <fullName evidence="5">Yeast cell wall synthesis Kre9/Knh1-like N-terminal domain-containing protein</fullName>
    </recommendedName>
</protein>
<evidence type="ECO:0000256" key="3">
    <source>
        <dbReference type="SAM" id="Phobius"/>
    </source>
</evidence>
<feature type="signal peptide" evidence="4">
    <location>
        <begin position="1"/>
        <end position="17"/>
    </location>
</feature>
<evidence type="ECO:0000259" key="5">
    <source>
        <dbReference type="Pfam" id="PF10342"/>
    </source>
</evidence>
<name>A0A1P8YY60_PASFU</name>
<feature type="compositionally biased region" description="Polar residues" evidence="2">
    <location>
        <begin position="163"/>
        <end position="188"/>
    </location>
</feature>
<dbReference type="OMA" id="NQTMSSA"/>
<evidence type="ECO:0000313" key="8">
    <source>
        <dbReference type="Proteomes" id="UP000756132"/>
    </source>
</evidence>
<keyword evidence="1 4" id="KW-0732">Signal</keyword>
<accession>A0A1P8YY60</accession>
<dbReference type="AlphaFoldDB" id="A0A1P8YY60"/>
<evidence type="ECO:0000256" key="1">
    <source>
        <dbReference type="ARBA" id="ARBA00022729"/>
    </source>
</evidence>
<keyword evidence="3" id="KW-0812">Transmembrane</keyword>
<dbReference type="InterPro" id="IPR018466">
    <property type="entry name" value="Kre9/Knh1-like_N"/>
</dbReference>
<dbReference type="KEGG" id="ffu:CLAFUR5_00592"/>
<organism evidence="6">
    <name type="scientific">Passalora fulva</name>
    <name type="common">Tomato leaf mold</name>
    <name type="synonym">Cladosporium fulvum</name>
    <dbReference type="NCBI Taxonomy" id="5499"/>
    <lineage>
        <taxon>Eukaryota</taxon>
        <taxon>Fungi</taxon>
        <taxon>Dikarya</taxon>
        <taxon>Ascomycota</taxon>
        <taxon>Pezizomycotina</taxon>
        <taxon>Dothideomycetes</taxon>
        <taxon>Dothideomycetidae</taxon>
        <taxon>Mycosphaerellales</taxon>
        <taxon>Mycosphaerellaceae</taxon>
        <taxon>Fulvia</taxon>
    </lineage>
</organism>
<dbReference type="EMBL" id="CP090163">
    <property type="protein sequence ID" value="UJO11165.1"/>
    <property type="molecule type" value="Genomic_DNA"/>
</dbReference>
<reference evidence="7" key="2">
    <citation type="submission" date="2021-12" db="EMBL/GenBank/DDBJ databases">
        <authorList>
            <person name="Zaccaron A."/>
            <person name="Stergiopoulos I."/>
        </authorList>
    </citation>
    <scope>NUCLEOTIDE SEQUENCE</scope>
    <source>
        <strain evidence="7">Race5_Kim</strain>
    </source>
</reference>
<dbReference type="OrthoDB" id="5589325at2759"/>
<evidence type="ECO:0000313" key="6">
    <source>
        <dbReference type="EMBL" id="AQA29295.1"/>
    </source>
</evidence>
<evidence type="ECO:0000313" key="7">
    <source>
        <dbReference type="EMBL" id="UJO11165.1"/>
    </source>
</evidence>
<feature type="domain" description="Yeast cell wall synthesis Kre9/Knh1-like N-terminal" evidence="5">
    <location>
        <begin position="32"/>
        <end position="111"/>
    </location>
</feature>
<dbReference type="PANTHER" id="PTHR40633">
    <property type="entry name" value="MATRIX PROTEIN, PUTATIVE (AFU_ORTHOLOGUE AFUA_8G05410)-RELATED"/>
    <property type="match status" value="1"/>
</dbReference>
<feature type="region of interest" description="Disordered" evidence="2">
    <location>
        <begin position="158"/>
        <end position="201"/>
    </location>
</feature>
<evidence type="ECO:0000256" key="2">
    <source>
        <dbReference type="SAM" id="MobiDB-lite"/>
    </source>
</evidence>
<feature type="compositionally biased region" description="Low complexity" evidence="2">
    <location>
        <begin position="119"/>
        <end position="136"/>
    </location>
</feature>
<proteinExistence type="predicted"/>
<dbReference type="Proteomes" id="UP000756132">
    <property type="component" value="Chromosome 1"/>
</dbReference>
<keyword evidence="8" id="KW-1185">Reference proteome</keyword>
<dbReference type="Pfam" id="PF10342">
    <property type="entry name" value="Kre9_KNH"/>
    <property type="match status" value="1"/>
</dbReference>
<gene>
    <name evidence="7" type="ORF">CLAFUR5_00592</name>
</gene>
<keyword evidence="3" id="KW-0472">Membrane</keyword>
<dbReference type="RefSeq" id="XP_047755531.1">
    <property type="nucleotide sequence ID" value="XM_047899740.1"/>
</dbReference>
<dbReference type="PANTHER" id="PTHR40633:SF1">
    <property type="entry name" value="GPI ANCHORED SERINE-THREONINE RICH PROTEIN (AFU_ORTHOLOGUE AFUA_1G03630)"/>
    <property type="match status" value="1"/>
</dbReference>
<evidence type="ECO:0000256" key="4">
    <source>
        <dbReference type="SAM" id="SignalP"/>
    </source>
</evidence>
<feature type="chain" id="PRO_5040573494" description="Yeast cell wall synthesis Kre9/Knh1-like N-terminal domain-containing protein" evidence="4">
    <location>
        <begin position="18"/>
        <end position="234"/>
    </location>
</feature>
<dbReference type="EMBL" id="KX943124">
    <property type="protein sequence ID" value="AQA29295.1"/>
    <property type="molecule type" value="Genomic_DNA"/>
</dbReference>